<organism evidence="3 4">
    <name type="scientific">Notothenia coriiceps</name>
    <name type="common">black rockcod</name>
    <dbReference type="NCBI Taxonomy" id="8208"/>
    <lineage>
        <taxon>Eukaryota</taxon>
        <taxon>Metazoa</taxon>
        <taxon>Chordata</taxon>
        <taxon>Craniata</taxon>
        <taxon>Vertebrata</taxon>
        <taxon>Euteleostomi</taxon>
        <taxon>Actinopterygii</taxon>
        <taxon>Neopterygii</taxon>
        <taxon>Teleostei</taxon>
        <taxon>Neoteleostei</taxon>
        <taxon>Acanthomorphata</taxon>
        <taxon>Eupercaria</taxon>
        <taxon>Perciformes</taxon>
        <taxon>Notothenioidei</taxon>
        <taxon>Nototheniidae</taxon>
        <taxon>Notothenia</taxon>
    </lineage>
</organism>
<evidence type="ECO:0000313" key="3">
    <source>
        <dbReference type="Proteomes" id="UP000504611"/>
    </source>
</evidence>
<gene>
    <name evidence="4" type="primary">LOC104961954</name>
</gene>
<dbReference type="OrthoDB" id="3066195at2759"/>
<dbReference type="InterPro" id="IPR028002">
    <property type="entry name" value="Myb_DNA-bind_5"/>
</dbReference>
<dbReference type="PANTHER" id="PTHR23098">
    <property type="entry name" value="AGAP001331-PA-RELATED"/>
    <property type="match status" value="1"/>
</dbReference>
<dbReference type="Pfam" id="PF13873">
    <property type="entry name" value="Myb_DNA-bind_5"/>
    <property type="match status" value="1"/>
</dbReference>
<reference evidence="4" key="1">
    <citation type="submission" date="2025-08" db="UniProtKB">
        <authorList>
            <consortium name="RefSeq"/>
        </authorList>
    </citation>
    <scope>IDENTIFICATION</scope>
    <source>
        <tissue evidence="4">Muscle</tissue>
    </source>
</reference>
<feature type="domain" description="Myb-like" evidence="2">
    <location>
        <begin position="43"/>
        <end position="116"/>
    </location>
</feature>
<dbReference type="PROSITE" id="PS50090">
    <property type="entry name" value="MYB_LIKE"/>
    <property type="match status" value="1"/>
</dbReference>
<evidence type="ECO:0000259" key="2">
    <source>
        <dbReference type="PROSITE" id="PS50090"/>
    </source>
</evidence>
<evidence type="ECO:0000256" key="1">
    <source>
        <dbReference type="SAM" id="MobiDB-lite"/>
    </source>
</evidence>
<dbReference type="RefSeq" id="XP_010788626.1">
    <property type="nucleotide sequence ID" value="XM_010790324.1"/>
</dbReference>
<dbReference type="KEGG" id="ncc:104961954"/>
<dbReference type="PANTHER" id="PTHR23098:SF16">
    <property type="entry name" value="REGULATORY PROTEIN ZESTE"/>
    <property type="match status" value="1"/>
</dbReference>
<dbReference type="AlphaFoldDB" id="A0A6I9PTD1"/>
<dbReference type="Gene3D" id="1.10.10.60">
    <property type="entry name" value="Homeodomain-like"/>
    <property type="match status" value="1"/>
</dbReference>
<protein>
    <recommendedName>
        <fullName evidence="2">Myb-like domain-containing protein</fullName>
    </recommendedName>
</protein>
<accession>A0A6I9PTD1</accession>
<sequence>MNVACTVPRSIYILRKADLLSGCSSLAIELQKKMPLQLIEGMSSRKRRPNWTDQECLLLAMLMQEKKDVIRGKCSTGITIQDKRKGWEEITQAINEAFPLFQRTVSDCNKKWENLMSKSREEIKRHRSQSNTEGLSMEQLSAVTQVVVSVMNLSDRLQQDGEDSSISGLVETQHNSCDEDGNQHSVDERFSTSHPLRELDLPTHTGSSSSPAEQKMTVFANFPKSIAMHFSSPRAADFAASAEHQETSCSSSSPGNCTTLQERLDLEMSVLRRQERVLKLQEEYYTLKIKMMKKTIEPPLSKN</sequence>
<dbReference type="GeneID" id="104961954"/>
<feature type="compositionally biased region" description="Basic and acidic residues" evidence="1">
    <location>
        <begin position="181"/>
        <end position="201"/>
    </location>
</feature>
<keyword evidence="3" id="KW-1185">Reference proteome</keyword>
<dbReference type="InterPro" id="IPR001005">
    <property type="entry name" value="SANT/Myb"/>
</dbReference>
<dbReference type="GO" id="GO:0005634">
    <property type="term" value="C:nucleus"/>
    <property type="evidence" value="ECO:0007669"/>
    <property type="project" value="TreeGrafter"/>
</dbReference>
<dbReference type="Proteomes" id="UP000504611">
    <property type="component" value="Unplaced"/>
</dbReference>
<name>A0A6I9PTD1_9TELE</name>
<feature type="region of interest" description="Disordered" evidence="1">
    <location>
        <begin position="173"/>
        <end position="212"/>
    </location>
</feature>
<evidence type="ECO:0000313" key="4">
    <source>
        <dbReference type="RefSeq" id="XP_010788626.1"/>
    </source>
</evidence>
<proteinExistence type="predicted"/>